<keyword evidence="12" id="KW-1185">Reference proteome</keyword>
<dbReference type="NCBIfam" id="TIGR01510">
    <property type="entry name" value="coaD_prev_kdtB"/>
    <property type="match status" value="1"/>
</dbReference>
<dbReference type="SUPFAM" id="SSF52374">
    <property type="entry name" value="Nucleotidylyl transferase"/>
    <property type="match status" value="1"/>
</dbReference>
<organism evidence="11 12">
    <name type="scientific">Alkalicoccus daliensis</name>
    <dbReference type="NCBI Taxonomy" id="745820"/>
    <lineage>
        <taxon>Bacteria</taxon>
        <taxon>Bacillati</taxon>
        <taxon>Bacillota</taxon>
        <taxon>Bacilli</taxon>
        <taxon>Bacillales</taxon>
        <taxon>Bacillaceae</taxon>
        <taxon>Alkalicoccus</taxon>
    </lineage>
</organism>
<dbReference type="CDD" id="cd02163">
    <property type="entry name" value="PPAT"/>
    <property type="match status" value="1"/>
</dbReference>
<keyword evidence="1 9" id="KW-0963">Cytoplasm</keyword>
<comment type="function">
    <text evidence="9">Reversibly transfers an adenylyl group from ATP to 4'-phosphopantetheine, yielding dephospho-CoA (dPCoA) and pyrophosphate.</text>
</comment>
<feature type="domain" description="Cytidyltransferase-like" evidence="10">
    <location>
        <begin position="6"/>
        <end position="133"/>
    </location>
</feature>
<dbReference type="GO" id="GO:0004595">
    <property type="term" value="F:pantetheine-phosphate adenylyltransferase activity"/>
    <property type="evidence" value="ECO:0007669"/>
    <property type="project" value="UniProtKB-UniRule"/>
</dbReference>
<feature type="binding site" evidence="9">
    <location>
        <position position="17"/>
    </location>
    <ligand>
        <name>ATP</name>
        <dbReference type="ChEBI" id="CHEBI:30616"/>
    </ligand>
</feature>
<dbReference type="InterPro" id="IPR014729">
    <property type="entry name" value="Rossmann-like_a/b/a_fold"/>
</dbReference>
<dbReference type="AlphaFoldDB" id="A0A1G9ZTQ4"/>
<dbReference type="Pfam" id="PF01467">
    <property type="entry name" value="CTP_transf_like"/>
    <property type="match status" value="1"/>
</dbReference>
<dbReference type="EMBL" id="FNIL01000001">
    <property type="protein sequence ID" value="SDN24495.1"/>
    <property type="molecule type" value="Genomic_DNA"/>
</dbReference>
<dbReference type="EC" id="2.7.7.3" evidence="9"/>
<feature type="site" description="Transition state stabilizer" evidence="9">
    <location>
        <position position="17"/>
    </location>
</feature>
<feature type="binding site" evidence="9">
    <location>
        <position position="87"/>
    </location>
    <ligand>
        <name>substrate</name>
    </ligand>
</feature>
<dbReference type="STRING" id="745820.SAMN04488053_101230"/>
<evidence type="ECO:0000313" key="12">
    <source>
        <dbReference type="Proteomes" id="UP000198778"/>
    </source>
</evidence>
<feature type="binding site" evidence="9">
    <location>
        <position position="41"/>
    </location>
    <ligand>
        <name>substrate</name>
    </ligand>
</feature>
<evidence type="ECO:0000256" key="1">
    <source>
        <dbReference type="ARBA" id="ARBA00022490"/>
    </source>
</evidence>
<protein>
    <recommendedName>
        <fullName evidence="9">Phosphopantetheine adenylyltransferase</fullName>
        <ecNumber evidence="9">2.7.7.3</ecNumber>
    </recommendedName>
    <alternativeName>
        <fullName evidence="9">Dephospho-CoA pyrophosphorylase</fullName>
    </alternativeName>
    <alternativeName>
        <fullName evidence="9">Pantetheine-phosphate adenylyltransferase</fullName>
        <shortName evidence="9">PPAT</shortName>
    </alternativeName>
</protein>
<evidence type="ECO:0000256" key="2">
    <source>
        <dbReference type="ARBA" id="ARBA00022679"/>
    </source>
</evidence>
<evidence type="ECO:0000256" key="9">
    <source>
        <dbReference type="HAMAP-Rule" id="MF_00151"/>
    </source>
</evidence>
<dbReference type="RefSeq" id="WP_090839748.1">
    <property type="nucleotide sequence ID" value="NZ_FNIL01000001.1"/>
</dbReference>
<dbReference type="GO" id="GO:0015937">
    <property type="term" value="P:coenzyme A biosynthetic process"/>
    <property type="evidence" value="ECO:0007669"/>
    <property type="project" value="UniProtKB-UniRule"/>
</dbReference>
<gene>
    <name evidence="9" type="primary">coaD</name>
    <name evidence="11" type="ORF">SAMN04488053_101230</name>
</gene>
<sequence>MTTAMMPGSFDPVTNGHIDIMERGAGMFDKVIVAVLHNCRKKPLFTLEEKIHFLKEGTSHIENIEIASFDGLLIDFAIEKEASVLLKGLRSITDYDYEAPMAVMNKRIAADIETVFLHTNPEFASLSSSLVKEVAKFNALPAGLVPGLVEEALKDKFK</sequence>
<keyword evidence="4 9" id="KW-0547">Nucleotide-binding</keyword>
<keyword evidence="7 9" id="KW-0173">Coenzyme A biosynthesis</keyword>
<evidence type="ECO:0000256" key="6">
    <source>
        <dbReference type="ARBA" id="ARBA00022842"/>
    </source>
</evidence>
<reference evidence="12" key="1">
    <citation type="submission" date="2016-10" db="EMBL/GenBank/DDBJ databases">
        <authorList>
            <person name="Varghese N."/>
            <person name="Submissions S."/>
        </authorList>
    </citation>
    <scope>NUCLEOTIDE SEQUENCE [LARGE SCALE GENOMIC DNA]</scope>
    <source>
        <strain evidence="12">CGMCC 1.10369</strain>
    </source>
</reference>
<proteinExistence type="inferred from homology"/>
<dbReference type="GO" id="GO:0005524">
    <property type="term" value="F:ATP binding"/>
    <property type="evidence" value="ECO:0007669"/>
    <property type="project" value="UniProtKB-KW"/>
</dbReference>
<dbReference type="InterPro" id="IPR004821">
    <property type="entry name" value="Cyt_trans-like"/>
</dbReference>
<dbReference type="OrthoDB" id="9806661at2"/>
<dbReference type="Gene3D" id="3.40.50.620">
    <property type="entry name" value="HUPs"/>
    <property type="match status" value="1"/>
</dbReference>
<dbReference type="PRINTS" id="PR01020">
    <property type="entry name" value="LPSBIOSNTHSS"/>
</dbReference>
<comment type="catalytic activity">
    <reaction evidence="8 9">
        <text>(R)-4'-phosphopantetheine + ATP + H(+) = 3'-dephospho-CoA + diphosphate</text>
        <dbReference type="Rhea" id="RHEA:19801"/>
        <dbReference type="ChEBI" id="CHEBI:15378"/>
        <dbReference type="ChEBI" id="CHEBI:30616"/>
        <dbReference type="ChEBI" id="CHEBI:33019"/>
        <dbReference type="ChEBI" id="CHEBI:57328"/>
        <dbReference type="ChEBI" id="CHEBI:61723"/>
        <dbReference type="EC" id="2.7.7.3"/>
    </reaction>
</comment>
<keyword evidence="3 9" id="KW-0548">Nucleotidyltransferase</keyword>
<evidence type="ECO:0000256" key="8">
    <source>
        <dbReference type="ARBA" id="ARBA00029346"/>
    </source>
</evidence>
<accession>A0A1G9ZTQ4</accession>
<comment type="pathway">
    <text evidence="9">Cofactor biosynthesis; coenzyme A biosynthesis; CoA from (R)-pantothenate: step 4/5.</text>
</comment>
<dbReference type="PANTHER" id="PTHR21342">
    <property type="entry name" value="PHOSPHOPANTETHEINE ADENYLYLTRANSFERASE"/>
    <property type="match status" value="1"/>
</dbReference>
<evidence type="ECO:0000256" key="4">
    <source>
        <dbReference type="ARBA" id="ARBA00022741"/>
    </source>
</evidence>
<comment type="subunit">
    <text evidence="9">Homohexamer.</text>
</comment>
<keyword evidence="6 9" id="KW-0460">Magnesium</keyword>
<feature type="binding site" evidence="9">
    <location>
        <position position="98"/>
    </location>
    <ligand>
        <name>ATP</name>
        <dbReference type="ChEBI" id="CHEBI:30616"/>
    </ligand>
</feature>
<comment type="subcellular location">
    <subcellularLocation>
        <location evidence="9">Cytoplasm</location>
    </subcellularLocation>
</comment>
<dbReference type="HAMAP" id="MF_00151">
    <property type="entry name" value="PPAT_bact"/>
    <property type="match status" value="1"/>
</dbReference>
<feature type="binding site" evidence="9">
    <location>
        <position position="9"/>
    </location>
    <ligand>
        <name>substrate</name>
    </ligand>
</feature>
<feature type="binding site" evidence="9">
    <location>
        <position position="73"/>
    </location>
    <ligand>
        <name>substrate</name>
    </ligand>
</feature>
<dbReference type="InterPro" id="IPR001980">
    <property type="entry name" value="PPAT"/>
</dbReference>
<evidence type="ECO:0000256" key="7">
    <source>
        <dbReference type="ARBA" id="ARBA00022993"/>
    </source>
</evidence>
<evidence type="ECO:0000256" key="3">
    <source>
        <dbReference type="ARBA" id="ARBA00022695"/>
    </source>
</evidence>
<dbReference type="Proteomes" id="UP000198778">
    <property type="component" value="Unassembled WGS sequence"/>
</dbReference>
<keyword evidence="2 9" id="KW-0808">Transferase</keyword>
<dbReference type="NCBIfam" id="TIGR00125">
    <property type="entry name" value="cyt_tran_rel"/>
    <property type="match status" value="1"/>
</dbReference>
<dbReference type="GO" id="GO:0005737">
    <property type="term" value="C:cytoplasm"/>
    <property type="evidence" value="ECO:0007669"/>
    <property type="project" value="UniProtKB-SubCell"/>
</dbReference>
<feature type="binding site" evidence="9">
    <location>
        <begin position="88"/>
        <end position="90"/>
    </location>
    <ligand>
        <name>ATP</name>
        <dbReference type="ChEBI" id="CHEBI:30616"/>
    </ligand>
</feature>
<feature type="binding site" evidence="9">
    <location>
        <begin position="9"/>
        <end position="10"/>
    </location>
    <ligand>
        <name>ATP</name>
        <dbReference type="ChEBI" id="CHEBI:30616"/>
    </ligand>
</feature>
<dbReference type="PANTHER" id="PTHR21342:SF1">
    <property type="entry name" value="PHOSPHOPANTETHEINE ADENYLYLTRANSFERASE"/>
    <property type="match status" value="1"/>
</dbReference>
<evidence type="ECO:0000313" key="11">
    <source>
        <dbReference type="EMBL" id="SDN24495.1"/>
    </source>
</evidence>
<feature type="binding site" evidence="9">
    <location>
        <begin position="123"/>
        <end position="129"/>
    </location>
    <ligand>
        <name>ATP</name>
        <dbReference type="ChEBI" id="CHEBI:30616"/>
    </ligand>
</feature>
<evidence type="ECO:0000256" key="5">
    <source>
        <dbReference type="ARBA" id="ARBA00022840"/>
    </source>
</evidence>
<evidence type="ECO:0000259" key="10">
    <source>
        <dbReference type="Pfam" id="PF01467"/>
    </source>
</evidence>
<name>A0A1G9ZTQ4_9BACI</name>
<keyword evidence="5 9" id="KW-0067">ATP-binding</keyword>
<dbReference type="UniPathway" id="UPA00241">
    <property type="reaction ID" value="UER00355"/>
</dbReference>
<comment type="similarity">
    <text evidence="9">Belongs to the bacterial CoaD family.</text>
</comment>
<comment type="cofactor">
    <cofactor evidence="9">
        <name>Mg(2+)</name>
        <dbReference type="ChEBI" id="CHEBI:18420"/>
    </cofactor>
</comment>